<evidence type="ECO:0000313" key="3">
    <source>
        <dbReference type="Proteomes" id="UP000242263"/>
    </source>
</evidence>
<feature type="compositionally biased region" description="Polar residues" evidence="1">
    <location>
        <begin position="262"/>
        <end position="276"/>
    </location>
</feature>
<protein>
    <submittedName>
        <fullName evidence="2">DivIVA domain-containing protein</fullName>
    </submittedName>
</protein>
<feature type="compositionally biased region" description="Polar residues" evidence="1">
    <location>
        <begin position="287"/>
        <end position="301"/>
    </location>
</feature>
<proteinExistence type="predicted"/>
<dbReference type="AlphaFoldDB" id="A0A2I1M5Z2"/>
<feature type="compositionally biased region" description="Basic and acidic residues" evidence="1">
    <location>
        <begin position="379"/>
        <end position="391"/>
    </location>
</feature>
<reference evidence="2 3" key="1">
    <citation type="submission" date="2017-12" db="EMBL/GenBank/DDBJ databases">
        <title>Phylogenetic diversity of female urinary microbiome.</title>
        <authorList>
            <person name="Thomas-White K."/>
            <person name="Wolfe A.J."/>
        </authorList>
    </citation>
    <scope>NUCLEOTIDE SEQUENCE [LARGE SCALE GENOMIC DNA]</scope>
    <source>
        <strain evidence="2 3">UMB0064</strain>
    </source>
</reference>
<feature type="region of interest" description="Disordered" evidence="1">
    <location>
        <begin position="372"/>
        <end position="391"/>
    </location>
</feature>
<evidence type="ECO:0000256" key="1">
    <source>
        <dbReference type="SAM" id="MobiDB-lite"/>
    </source>
</evidence>
<evidence type="ECO:0000313" key="2">
    <source>
        <dbReference type="EMBL" id="PKZ15546.1"/>
    </source>
</evidence>
<dbReference type="InterPro" id="IPR019933">
    <property type="entry name" value="DivIVA_domain"/>
</dbReference>
<comment type="caution">
    <text evidence="2">The sequence shown here is derived from an EMBL/GenBank/DDBJ whole genome shotgun (WGS) entry which is preliminary data.</text>
</comment>
<dbReference type="InterPro" id="IPR019932">
    <property type="entry name" value="CHP03543"/>
</dbReference>
<dbReference type="EMBL" id="PKGU01000002">
    <property type="protein sequence ID" value="PKZ15546.1"/>
    <property type="molecule type" value="Genomic_DNA"/>
</dbReference>
<dbReference type="NCBIfam" id="TIGR03543">
    <property type="entry name" value="divI1A_rptt_fam"/>
    <property type="match status" value="1"/>
</dbReference>
<organism evidence="2 3">
    <name type="scientific">Alloscardovia omnicolens</name>
    <dbReference type="NCBI Taxonomy" id="419015"/>
    <lineage>
        <taxon>Bacteria</taxon>
        <taxon>Bacillati</taxon>
        <taxon>Actinomycetota</taxon>
        <taxon>Actinomycetes</taxon>
        <taxon>Bifidobacteriales</taxon>
        <taxon>Bifidobacteriaceae</taxon>
        <taxon>Alloscardovia</taxon>
    </lineage>
</organism>
<gene>
    <name evidence="2" type="ORF">CYJ32_04060</name>
</gene>
<accession>A0A2I1M5Z2</accession>
<name>A0A2I1M5Z2_9BIFI</name>
<feature type="region of interest" description="Disordered" evidence="1">
    <location>
        <begin position="262"/>
        <end position="366"/>
    </location>
</feature>
<dbReference type="NCBIfam" id="TIGR03544">
    <property type="entry name" value="DivI1A_domain"/>
    <property type="match status" value="1"/>
</dbReference>
<sequence length="391" mass="43472">MFHLAYAVVSLNVVMNKEYLMAQIQEKPHGVERAPKNEWGYSVSQVDEFLESTRNLYEESEPNMTQVDIQKQCFDLERNGYDIEAVDNALRRLEDAVVDKLAAWTIAHEGIAEWRAQTEQLALSLIPRAQREKRKLFSRARAFTPAYDVKQVDNFVFSLTQYLNNKLSLGVLSSENNQRSTDYEDFSSRQVASTLFTQRTGHSGYNEGEVDAYLNRAIEVLSHIESTERMNSAEPDLPDSTELINSETSFVQPLIPDYFTPASRSEQSVNEQSAATEVQADPVVTSVMDNSDGSTLSTTGVASVLSKLHSTSEPARTEDTESASFDSISQEEEKIFEDAPASFAPVTKPGRGSTAADSGVDYSGLMDTGSIQSVQFHMPKLDDTPIAKSEE</sequence>
<dbReference type="Proteomes" id="UP000242263">
    <property type="component" value="Unassembled WGS sequence"/>
</dbReference>